<dbReference type="GO" id="GO:0006044">
    <property type="term" value="P:N-acetylglucosamine metabolic process"/>
    <property type="evidence" value="ECO:0007669"/>
    <property type="project" value="TreeGrafter"/>
</dbReference>
<dbReference type="Pfam" id="PF12239">
    <property type="entry name" value="DUF3605"/>
    <property type="match status" value="1"/>
</dbReference>
<dbReference type="OrthoDB" id="498286at2759"/>
<gene>
    <name evidence="2" type="ORF">Micbo1qcDRAFT_8110</name>
</gene>
<dbReference type="InParanoid" id="A0A136JK01"/>
<organism evidence="2 3">
    <name type="scientific">Microdochium bolleyi</name>
    <dbReference type="NCBI Taxonomy" id="196109"/>
    <lineage>
        <taxon>Eukaryota</taxon>
        <taxon>Fungi</taxon>
        <taxon>Dikarya</taxon>
        <taxon>Ascomycota</taxon>
        <taxon>Pezizomycotina</taxon>
        <taxon>Sordariomycetes</taxon>
        <taxon>Xylariomycetidae</taxon>
        <taxon>Xylariales</taxon>
        <taxon>Microdochiaceae</taxon>
        <taxon>Microdochium</taxon>
    </lineage>
</organism>
<dbReference type="EMBL" id="KQ964245">
    <property type="protein sequence ID" value="KXJ97479.1"/>
    <property type="molecule type" value="Genomic_DNA"/>
</dbReference>
<protein>
    <recommendedName>
        <fullName evidence="4">N-acetylglucosamine-induced protein 1</fullName>
    </recommendedName>
</protein>
<accession>A0A136JK01</accession>
<dbReference type="GO" id="GO:0005737">
    <property type="term" value="C:cytoplasm"/>
    <property type="evidence" value="ECO:0007669"/>
    <property type="project" value="TreeGrafter"/>
</dbReference>
<sequence length="233" mass="26578">MPPVGKDSGVVASEGPAADQTGQSALSADDAPFPLTDVDRWVLSLTDEQFPYHDWQDMTDIIRRNDLSTLKRKPSDLRKYMKWTAETKAEYGSMTNYLLCHRLPHTWGKPPFVPASLVPFEDPSDYRVLINDWPYGLTSDMTHIVVWTRTIIATDNTVGDMTSESRGHVTDFVHRFFIEKLGPGGEDKVLFFKNWVALQSVRALEHIHVIVRDVPPDVLEEWTKELECHRLAN</sequence>
<name>A0A136JK01_9PEZI</name>
<proteinExistence type="predicted"/>
<evidence type="ECO:0000313" key="2">
    <source>
        <dbReference type="EMBL" id="KXJ97479.1"/>
    </source>
</evidence>
<reference evidence="3" key="1">
    <citation type="submission" date="2016-02" db="EMBL/GenBank/DDBJ databases">
        <title>Draft genome sequence of Microdochium bolleyi, a fungal endophyte of beachgrass.</title>
        <authorList>
            <consortium name="DOE Joint Genome Institute"/>
            <person name="David A.S."/>
            <person name="May G."/>
            <person name="Haridas S."/>
            <person name="Lim J."/>
            <person name="Wang M."/>
            <person name="Labutti K."/>
            <person name="Lipzen A."/>
            <person name="Barry K."/>
            <person name="Grigoriev I.V."/>
        </authorList>
    </citation>
    <scope>NUCLEOTIDE SEQUENCE [LARGE SCALE GENOMIC DNA]</scope>
    <source>
        <strain evidence="3">J235TASD1</strain>
    </source>
</reference>
<dbReference type="InterPro" id="IPR022036">
    <property type="entry name" value="DUF3605"/>
</dbReference>
<dbReference type="FunCoup" id="A0A136JK01">
    <property type="interactions" value="2"/>
</dbReference>
<feature type="region of interest" description="Disordered" evidence="1">
    <location>
        <begin position="1"/>
        <end position="31"/>
    </location>
</feature>
<evidence type="ECO:0000256" key="1">
    <source>
        <dbReference type="SAM" id="MobiDB-lite"/>
    </source>
</evidence>
<evidence type="ECO:0008006" key="4">
    <source>
        <dbReference type="Google" id="ProtNLM"/>
    </source>
</evidence>
<dbReference type="STRING" id="196109.A0A136JK01"/>
<dbReference type="Proteomes" id="UP000070501">
    <property type="component" value="Unassembled WGS sequence"/>
</dbReference>
<dbReference type="PANTHER" id="PTHR35020">
    <property type="entry name" value="N-ACETYLGLUCOSAMINE-INDUCED PROTEIN 1"/>
    <property type="match status" value="1"/>
</dbReference>
<dbReference type="AlphaFoldDB" id="A0A136JK01"/>
<dbReference type="PANTHER" id="PTHR35020:SF2">
    <property type="entry name" value="N-ACETYLGLUCOSAMINE-INDUCED PROTEIN 1"/>
    <property type="match status" value="1"/>
</dbReference>
<keyword evidence="3" id="KW-1185">Reference proteome</keyword>
<evidence type="ECO:0000313" key="3">
    <source>
        <dbReference type="Proteomes" id="UP000070501"/>
    </source>
</evidence>